<accession>A0A8X7C1K4</accession>
<name>A0A8X7C1K4_9ARAC</name>
<evidence type="ECO:0000313" key="2">
    <source>
        <dbReference type="Proteomes" id="UP000886998"/>
    </source>
</evidence>
<gene>
    <name evidence="1" type="ORF">TNIN_293891</name>
</gene>
<keyword evidence="2" id="KW-1185">Reference proteome</keyword>
<comment type="caution">
    <text evidence="1">The sequence shown here is derived from an EMBL/GenBank/DDBJ whole genome shotgun (WGS) entry which is preliminary data.</text>
</comment>
<protein>
    <submittedName>
        <fullName evidence="1">Uncharacterized protein</fullName>
    </submittedName>
</protein>
<dbReference type="AlphaFoldDB" id="A0A8X7C1K4"/>
<sequence>MVGSGKNTSKQIQKELFHIKINTFFDEISEIEAGHKTTRKTKRLDLSDISNELKLRLANPCFRYCSRYDAYSSMIRERTLSTSRMSLSLCLEHSNALRL</sequence>
<organism evidence="1 2">
    <name type="scientific">Trichonephila inaurata madagascariensis</name>
    <dbReference type="NCBI Taxonomy" id="2747483"/>
    <lineage>
        <taxon>Eukaryota</taxon>
        <taxon>Metazoa</taxon>
        <taxon>Ecdysozoa</taxon>
        <taxon>Arthropoda</taxon>
        <taxon>Chelicerata</taxon>
        <taxon>Arachnida</taxon>
        <taxon>Araneae</taxon>
        <taxon>Araneomorphae</taxon>
        <taxon>Entelegynae</taxon>
        <taxon>Araneoidea</taxon>
        <taxon>Nephilidae</taxon>
        <taxon>Trichonephila</taxon>
        <taxon>Trichonephila inaurata</taxon>
    </lineage>
</organism>
<proteinExistence type="predicted"/>
<dbReference type="EMBL" id="BMAV01008395">
    <property type="protein sequence ID" value="GFY51960.1"/>
    <property type="molecule type" value="Genomic_DNA"/>
</dbReference>
<evidence type="ECO:0000313" key="1">
    <source>
        <dbReference type="EMBL" id="GFY51960.1"/>
    </source>
</evidence>
<reference evidence="1" key="1">
    <citation type="submission" date="2020-08" db="EMBL/GenBank/DDBJ databases">
        <title>Multicomponent nature underlies the extraordinary mechanical properties of spider dragline silk.</title>
        <authorList>
            <person name="Kono N."/>
            <person name="Nakamura H."/>
            <person name="Mori M."/>
            <person name="Yoshida Y."/>
            <person name="Ohtoshi R."/>
            <person name="Malay A.D."/>
            <person name="Moran D.A.P."/>
            <person name="Tomita M."/>
            <person name="Numata K."/>
            <person name="Arakawa K."/>
        </authorList>
    </citation>
    <scope>NUCLEOTIDE SEQUENCE</scope>
</reference>
<dbReference type="Proteomes" id="UP000886998">
    <property type="component" value="Unassembled WGS sequence"/>
</dbReference>